<proteinExistence type="predicted"/>
<reference evidence="2 3" key="1">
    <citation type="submission" date="2015-10" db="EMBL/GenBank/DDBJ databases">
        <title>Genome analyses suggest a sexual origin of heterokaryosis in a supposedly ancient asexual fungus.</title>
        <authorList>
            <person name="Ropars J."/>
            <person name="Sedzielewska K."/>
            <person name="Noel J."/>
            <person name="Charron P."/>
            <person name="Farinelli L."/>
            <person name="Marton T."/>
            <person name="Kruger M."/>
            <person name="Pelin A."/>
            <person name="Brachmann A."/>
            <person name="Corradi N."/>
        </authorList>
    </citation>
    <scope>NUCLEOTIDE SEQUENCE [LARGE SCALE GENOMIC DNA]</scope>
    <source>
        <strain evidence="2 3">A4</strain>
    </source>
</reference>
<evidence type="ECO:0000256" key="1">
    <source>
        <dbReference type="SAM" id="MobiDB-lite"/>
    </source>
</evidence>
<dbReference type="AlphaFoldDB" id="A0A2I1HFB6"/>
<sequence>MIIPPLKTHISSRARYLSPADYKDIMQYRDMKSKPLAQLSKKYNISNSRLYQIWRGQEFNRIQWNDVIVPPSTNVIDKQNEANFQNKYDSTITALENVMRDTEVEPSKSTDPASEGDAILDSKAKKTGGKKSKSKFALAELTSSSIQIQPIQTSKKDTNNVNLDVSYEKMVEKSRKILDEKKKRYPENNLPIP</sequence>
<keyword evidence="3" id="KW-1185">Reference proteome</keyword>
<gene>
    <name evidence="2" type="ORF">RhiirA4_478716</name>
</gene>
<feature type="compositionally biased region" description="Basic residues" evidence="1">
    <location>
        <begin position="125"/>
        <end position="134"/>
    </location>
</feature>
<accession>A0A2I1HFB6</accession>
<protein>
    <submittedName>
        <fullName evidence="2">Uncharacterized protein</fullName>
    </submittedName>
</protein>
<evidence type="ECO:0000313" key="2">
    <source>
        <dbReference type="EMBL" id="PKY57567.1"/>
    </source>
</evidence>
<dbReference type="EMBL" id="LLXI01002599">
    <property type="protein sequence ID" value="PKY57567.1"/>
    <property type="molecule type" value="Genomic_DNA"/>
</dbReference>
<dbReference type="VEuPathDB" id="FungiDB:FUN_011203"/>
<dbReference type="VEuPathDB" id="FungiDB:RhiirFUN_016804"/>
<comment type="caution">
    <text evidence="2">The sequence shown here is derived from an EMBL/GenBank/DDBJ whole genome shotgun (WGS) entry which is preliminary data.</text>
</comment>
<organism evidence="2 3">
    <name type="scientific">Rhizophagus irregularis</name>
    <dbReference type="NCBI Taxonomy" id="588596"/>
    <lineage>
        <taxon>Eukaryota</taxon>
        <taxon>Fungi</taxon>
        <taxon>Fungi incertae sedis</taxon>
        <taxon>Mucoromycota</taxon>
        <taxon>Glomeromycotina</taxon>
        <taxon>Glomeromycetes</taxon>
        <taxon>Glomerales</taxon>
        <taxon>Glomeraceae</taxon>
        <taxon>Rhizophagus</taxon>
    </lineage>
</organism>
<name>A0A2I1HFB6_9GLOM</name>
<feature type="region of interest" description="Disordered" evidence="1">
    <location>
        <begin position="102"/>
        <end position="135"/>
    </location>
</feature>
<evidence type="ECO:0000313" key="3">
    <source>
        <dbReference type="Proteomes" id="UP000234323"/>
    </source>
</evidence>
<dbReference type="Proteomes" id="UP000234323">
    <property type="component" value="Unassembled WGS sequence"/>
</dbReference>
<dbReference type="VEuPathDB" id="FungiDB:RhiirA1_403160"/>